<proteinExistence type="predicted"/>
<evidence type="ECO:0000256" key="1">
    <source>
        <dbReference type="SAM" id="Coils"/>
    </source>
</evidence>
<name>A0AAE0EYX4_9CHLO</name>
<feature type="coiled-coil region" evidence="1">
    <location>
        <begin position="194"/>
        <end position="259"/>
    </location>
</feature>
<reference evidence="2 3" key="1">
    <citation type="journal article" date="2015" name="Genome Biol. Evol.">
        <title>Comparative Genomics of a Bacterivorous Green Alga Reveals Evolutionary Causalities and Consequences of Phago-Mixotrophic Mode of Nutrition.</title>
        <authorList>
            <person name="Burns J.A."/>
            <person name="Paasch A."/>
            <person name="Narechania A."/>
            <person name="Kim E."/>
        </authorList>
    </citation>
    <scope>NUCLEOTIDE SEQUENCE [LARGE SCALE GENOMIC DNA]</scope>
    <source>
        <strain evidence="2 3">PLY_AMNH</strain>
    </source>
</reference>
<gene>
    <name evidence="2" type="ORF">CYMTET_44565</name>
</gene>
<dbReference type="AlphaFoldDB" id="A0AAE0EYX4"/>
<feature type="coiled-coil region" evidence="1">
    <location>
        <begin position="90"/>
        <end position="149"/>
    </location>
</feature>
<dbReference type="Proteomes" id="UP001190700">
    <property type="component" value="Unassembled WGS sequence"/>
</dbReference>
<evidence type="ECO:0000313" key="2">
    <source>
        <dbReference type="EMBL" id="KAK3245886.1"/>
    </source>
</evidence>
<accession>A0AAE0EYX4</accession>
<evidence type="ECO:0000313" key="3">
    <source>
        <dbReference type="Proteomes" id="UP001190700"/>
    </source>
</evidence>
<protein>
    <submittedName>
        <fullName evidence="2">Uncharacterized protein</fullName>
    </submittedName>
</protein>
<dbReference type="EMBL" id="LGRX02030296">
    <property type="protein sequence ID" value="KAK3245886.1"/>
    <property type="molecule type" value="Genomic_DNA"/>
</dbReference>
<sequence length="449" mass="50586">MAYITPEIAHPRDAETLAAWDLGTQVAMLQVQLSACLTAAARLAKGIRDVTSAIAKEEQVRESSDKKLTEALLAFTDKVDRAFSQVNQQMADLQARLEAEVAAREAAEQKLVEESLIRKKMLADEQAAREAVREELLQALAKEEQKRREQDMFGGAETSALDERMKKLESSNMDLSKVGDTLKAYVEKEVDIVRARCEERVDKAGEHVAALENKTTDLDTRIAAAEKAHVAYRMQTDKNAQQENELKKAKENTQEDTNAKLSERIQDMQTSILRQVEEIKKEAEQTKGEVYSKFTETEAKAYEWIEMEKGLRIKMIAGARQNMDEALVDMNKLVESARLDISMKQKKIHVDVAETVERLTQEHALMSGKVEECETAMREHAHKIKIQDVEHAQLKHSWDGDVAAREIIERRMNVMTGKMKTLKHAMALTEEAVGKSLDLDGYNSDGTDA</sequence>
<keyword evidence="3" id="KW-1185">Reference proteome</keyword>
<comment type="caution">
    <text evidence="2">The sequence shown here is derived from an EMBL/GenBank/DDBJ whole genome shotgun (WGS) entry which is preliminary data.</text>
</comment>
<organism evidence="2 3">
    <name type="scientific">Cymbomonas tetramitiformis</name>
    <dbReference type="NCBI Taxonomy" id="36881"/>
    <lineage>
        <taxon>Eukaryota</taxon>
        <taxon>Viridiplantae</taxon>
        <taxon>Chlorophyta</taxon>
        <taxon>Pyramimonadophyceae</taxon>
        <taxon>Pyramimonadales</taxon>
        <taxon>Pyramimonadaceae</taxon>
        <taxon>Cymbomonas</taxon>
    </lineage>
</organism>
<keyword evidence="1" id="KW-0175">Coiled coil</keyword>